<evidence type="ECO:0000313" key="5">
    <source>
        <dbReference type="EMBL" id="KAF0983422.1"/>
    </source>
</evidence>
<dbReference type="VEuPathDB" id="AmoebaDB:NF0081170"/>
<dbReference type="EMBL" id="VFQX01000006">
    <property type="protein sequence ID" value="KAF0983422.1"/>
    <property type="molecule type" value="Genomic_DNA"/>
</dbReference>
<dbReference type="GeneID" id="68117702"/>
<evidence type="ECO:0000313" key="6">
    <source>
        <dbReference type="Proteomes" id="UP000444721"/>
    </source>
</evidence>
<evidence type="ECO:0000256" key="2">
    <source>
        <dbReference type="SAM" id="MobiDB-lite"/>
    </source>
</evidence>
<dbReference type="InterPro" id="IPR012617">
    <property type="entry name" value="AATF_C"/>
</dbReference>
<proteinExistence type="inferred from homology"/>
<dbReference type="InterPro" id="IPR025160">
    <property type="entry name" value="AATF"/>
</dbReference>
<protein>
    <recommendedName>
        <fullName evidence="7">Protein BFR2</fullName>
    </recommendedName>
</protein>
<feature type="compositionally biased region" description="Acidic residues" evidence="2">
    <location>
        <begin position="507"/>
        <end position="520"/>
    </location>
</feature>
<evidence type="ECO:0000259" key="4">
    <source>
        <dbReference type="Pfam" id="PF13339"/>
    </source>
</evidence>
<feature type="compositionally biased region" description="Polar residues" evidence="2">
    <location>
        <begin position="237"/>
        <end position="250"/>
    </location>
</feature>
<feature type="domain" description="AATF leucine zipper-containing" evidence="4">
    <location>
        <begin position="250"/>
        <end position="339"/>
    </location>
</feature>
<keyword evidence="6" id="KW-1185">Reference proteome</keyword>
<feature type="domain" description="Apoptosis-antagonizing transcription factor C-terminal" evidence="3">
    <location>
        <begin position="421"/>
        <end position="498"/>
    </location>
</feature>
<reference evidence="5 6" key="1">
    <citation type="journal article" date="2019" name="Sci. Rep.">
        <title>Nanopore sequencing improves the draft genome of the human pathogenic amoeba Naegleria fowleri.</title>
        <authorList>
            <person name="Liechti N."/>
            <person name="Schurch N."/>
            <person name="Bruggmann R."/>
            <person name="Wittwer M."/>
        </authorList>
    </citation>
    <scope>NUCLEOTIDE SEQUENCE [LARGE SCALE GENOMIC DNA]</scope>
    <source>
        <strain evidence="5 6">ATCC 30894</strain>
    </source>
</reference>
<accession>A0A6A5C901</accession>
<evidence type="ECO:0008006" key="7">
    <source>
        <dbReference type="Google" id="ProtNLM"/>
    </source>
</evidence>
<evidence type="ECO:0000256" key="1">
    <source>
        <dbReference type="ARBA" id="ARBA00008966"/>
    </source>
</evidence>
<dbReference type="PANTHER" id="PTHR15565:SF0">
    <property type="entry name" value="PROTEIN AATF"/>
    <property type="match status" value="1"/>
</dbReference>
<sequence>MKAKSTEAASSSSLLLNNSISLLKKKRKTTATTTSSSDSKQKEIDPENDEATFEDQQARKKYQHDDENENSADDGVSENRISMLRSLDESLTQGIYKGHTIRKEDLFDDGDDLKEIKEQEDYLEEIKRLQQLQDSDDEEEKRHDNEHMEEDDEDIMQQIHDIVEEDFNNDDNVESLKKILLQKPLTACNRLPQNDNFWDFVETVDDILGNKSSTSNDTSKESTEKKEENTSSEDMQEQNGDTTGENSENLTIPKRVTALQKDLVHLIGDMLSLQSELQEKGMVGKNSDSDHKIDGLYLQEFLSQNKEGDIFERIWNVLDESNKSIEKFRSESIERWATKTKIQSNVGGSSSKLNLKVINTGIIQQVQNALSNPKEKKKLVNRTHVKQFEGSVLGKRERDIKYHEETGLEVDSEIFDDKDFYQVLLKDLISEVGGASLGSEISFRRALSKNKTKKAQYTGRTKGKTIRYTVHNELVNFMAPNLDNEIPESATTLFANLFGGDTVEFIDEEEEQVNDQEEDTTSSNNNHTNEENGMLTDSDSE</sequence>
<dbReference type="OrthoDB" id="5783963at2759"/>
<dbReference type="AlphaFoldDB" id="A0A6A5C901"/>
<evidence type="ECO:0000259" key="3">
    <source>
        <dbReference type="Pfam" id="PF08164"/>
    </source>
</evidence>
<dbReference type="Proteomes" id="UP000444721">
    <property type="component" value="Unassembled WGS sequence"/>
</dbReference>
<gene>
    <name evidence="5" type="ORF">FDP41_010487</name>
</gene>
<dbReference type="Pfam" id="PF13339">
    <property type="entry name" value="AATF-Che1"/>
    <property type="match status" value="1"/>
</dbReference>
<feature type="region of interest" description="Disordered" evidence="2">
    <location>
        <begin position="25"/>
        <end position="81"/>
    </location>
</feature>
<dbReference type="RefSeq" id="XP_044568135.1">
    <property type="nucleotide sequence ID" value="XM_044700790.1"/>
</dbReference>
<feature type="region of interest" description="Disordered" evidence="2">
    <location>
        <begin position="208"/>
        <end position="252"/>
    </location>
</feature>
<name>A0A6A5C901_NAEFO</name>
<dbReference type="InterPro" id="IPR039223">
    <property type="entry name" value="AATF/Bfr2"/>
</dbReference>
<organism evidence="5 6">
    <name type="scientific">Naegleria fowleri</name>
    <name type="common">Brain eating amoeba</name>
    <dbReference type="NCBI Taxonomy" id="5763"/>
    <lineage>
        <taxon>Eukaryota</taxon>
        <taxon>Discoba</taxon>
        <taxon>Heterolobosea</taxon>
        <taxon>Tetramitia</taxon>
        <taxon>Eutetramitia</taxon>
        <taxon>Vahlkampfiidae</taxon>
        <taxon>Naegleria</taxon>
    </lineage>
</organism>
<dbReference type="VEuPathDB" id="AmoebaDB:NfTy_012500"/>
<dbReference type="PANTHER" id="PTHR15565">
    <property type="entry name" value="AATF PROTEIN APOPTOSIS ANTAGONIZING TRANSCRIPTION FACTOR"/>
    <property type="match status" value="1"/>
</dbReference>
<dbReference type="VEuPathDB" id="AmoebaDB:FDP41_010487"/>
<dbReference type="Pfam" id="PF08164">
    <property type="entry name" value="TRAUB"/>
    <property type="match status" value="1"/>
</dbReference>
<dbReference type="GO" id="GO:0005730">
    <property type="term" value="C:nucleolus"/>
    <property type="evidence" value="ECO:0007669"/>
    <property type="project" value="TreeGrafter"/>
</dbReference>
<feature type="region of interest" description="Disordered" evidence="2">
    <location>
        <begin position="128"/>
        <end position="152"/>
    </location>
</feature>
<comment type="similarity">
    <text evidence="1">Belongs to the AATF family.</text>
</comment>
<dbReference type="OMA" id="INFMAPN"/>
<feature type="compositionally biased region" description="Acidic residues" evidence="2">
    <location>
        <begin position="66"/>
        <end position="76"/>
    </location>
</feature>
<feature type="compositionally biased region" description="Basic and acidic residues" evidence="2">
    <location>
        <begin position="218"/>
        <end position="229"/>
    </location>
</feature>
<feature type="region of interest" description="Disordered" evidence="2">
    <location>
        <begin position="507"/>
        <end position="541"/>
    </location>
</feature>
<comment type="caution">
    <text evidence="5">The sequence shown here is derived from an EMBL/GenBank/DDBJ whole genome shotgun (WGS) entry which is preliminary data.</text>
</comment>